<evidence type="ECO:0000256" key="2">
    <source>
        <dbReference type="ARBA" id="ARBA00000909"/>
    </source>
</evidence>
<evidence type="ECO:0000256" key="14">
    <source>
        <dbReference type="ARBA" id="ARBA00025153"/>
    </source>
</evidence>
<keyword evidence="9 18" id="KW-0630">Potassium</keyword>
<feature type="domain" description="YjeF N-terminal" evidence="21">
    <location>
        <begin position="12"/>
        <end position="237"/>
    </location>
</feature>
<dbReference type="InterPro" id="IPR000631">
    <property type="entry name" value="CARKD"/>
</dbReference>
<dbReference type="EC" id="5.1.99.6" evidence="19"/>
<dbReference type="Pfam" id="PF03853">
    <property type="entry name" value="YjeF_N"/>
    <property type="match status" value="1"/>
</dbReference>
<dbReference type="InterPro" id="IPR017953">
    <property type="entry name" value="Carbohydrate_kinase_pred_CS"/>
</dbReference>
<keyword evidence="12 17" id="KW-0456">Lyase</keyword>
<dbReference type="HAMAP" id="MF_01965">
    <property type="entry name" value="NADHX_dehydratase"/>
    <property type="match status" value="1"/>
</dbReference>
<keyword evidence="23" id="KW-1185">Reference proteome</keyword>
<name>A0A5C8P1W5_9BURK</name>
<comment type="similarity">
    <text evidence="3 19">In the N-terminal section; belongs to the NnrE/AIBP family.</text>
</comment>
<keyword evidence="5 18" id="KW-0479">Metal-binding</keyword>
<evidence type="ECO:0000256" key="19">
    <source>
        <dbReference type="PIRNR" id="PIRNR017184"/>
    </source>
</evidence>
<comment type="caution">
    <text evidence="22">The sequence shown here is derived from an EMBL/GenBank/DDBJ whole genome shotgun (WGS) entry which is preliminary data.</text>
</comment>
<feature type="domain" description="YjeF C-terminal" evidence="20">
    <location>
        <begin position="242"/>
        <end position="505"/>
    </location>
</feature>
<proteinExistence type="inferred from homology"/>
<dbReference type="PROSITE" id="PS51385">
    <property type="entry name" value="YJEF_N"/>
    <property type="match status" value="1"/>
</dbReference>
<evidence type="ECO:0000256" key="1">
    <source>
        <dbReference type="ARBA" id="ARBA00000013"/>
    </source>
</evidence>
<dbReference type="GO" id="GO:0110051">
    <property type="term" value="P:metabolite repair"/>
    <property type="evidence" value="ECO:0007669"/>
    <property type="project" value="TreeGrafter"/>
</dbReference>
<evidence type="ECO:0000256" key="18">
    <source>
        <dbReference type="HAMAP-Rule" id="MF_01966"/>
    </source>
</evidence>
<keyword evidence="8 17" id="KW-0521">NADP</keyword>
<comment type="similarity">
    <text evidence="4 19">In the C-terminal section; belongs to the NnrD/CARKD family.</text>
</comment>
<dbReference type="GO" id="GO:0046496">
    <property type="term" value="P:nicotinamide nucleotide metabolic process"/>
    <property type="evidence" value="ECO:0007669"/>
    <property type="project" value="UniProtKB-UniRule"/>
</dbReference>
<evidence type="ECO:0000256" key="9">
    <source>
        <dbReference type="ARBA" id="ARBA00022958"/>
    </source>
</evidence>
<feature type="binding site" evidence="17">
    <location>
        <begin position="415"/>
        <end position="419"/>
    </location>
    <ligand>
        <name>AMP</name>
        <dbReference type="ChEBI" id="CHEBI:456215"/>
    </ligand>
</feature>
<dbReference type="InterPro" id="IPR029056">
    <property type="entry name" value="Ribokinase-like"/>
</dbReference>
<evidence type="ECO:0000256" key="10">
    <source>
        <dbReference type="ARBA" id="ARBA00023027"/>
    </source>
</evidence>
<comment type="caution">
    <text evidence="18">Lacks conserved residue(s) required for the propagation of feature annotation.</text>
</comment>
<dbReference type="SUPFAM" id="SSF64153">
    <property type="entry name" value="YjeF N-terminal domain-like"/>
    <property type="match status" value="1"/>
</dbReference>
<comment type="function">
    <text evidence="18">Catalyzes the epimerization of the S- and R-forms of NAD(P)HX, a damaged form of NAD(P)H that is a result of enzymatic or heat-dependent hydration. This is a prerequisite for the S-specific NAD(P)H-hydrate dehydratase to allow the repair of both epimers of NAD(P)HX.</text>
</comment>
<dbReference type="GO" id="GO:0052856">
    <property type="term" value="F:NAD(P)HX epimerase activity"/>
    <property type="evidence" value="ECO:0007669"/>
    <property type="project" value="UniProtKB-UniRule"/>
</dbReference>
<evidence type="ECO:0000256" key="4">
    <source>
        <dbReference type="ARBA" id="ARBA00009524"/>
    </source>
</evidence>
<evidence type="ECO:0000256" key="6">
    <source>
        <dbReference type="ARBA" id="ARBA00022741"/>
    </source>
</evidence>
<dbReference type="GO" id="GO:0052855">
    <property type="term" value="F:ADP-dependent NAD(P)H-hydrate dehydratase activity"/>
    <property type="evidence" value="ECO:0007669"/>
    <property type="project" value="UniProtKB-UniRule"/>
</dbReference>
<feature type="binding site" evidence="18">
    <location>
        <begin position="147"/>
        <end position="153"/>
    </location>
    <ligand>
        <name>(6S)-NADPHX</name>
        <dbReference type="ChEBI" id="CHEBI:64076"/>
    </ligand>
</feature>
<evidence type="ECO:0000256" key="5">
    <source>
        <dbReference type="ARBA" id="ARBA00022723"/>
    </source>
</evidence>
<keyword evidence="11 18" id="KW-0413">Isomerase</keyword>
<comment type="subunit">
    <text evidence="17">Homotetramer.</text>
</comment>
<feature type="binding site" evidence="18">
    <location>
        <begin position="66"/>
        <end position="70"/>
    </location>
    <ligand>
        <name>(6S)-NADPHX</name>
        <dbReference type="ChEBI" id="CHEBI:64076"/>
    </ligand>
</feature>
<feature type="binding site" evidence="18">
    <location>
        <position position="67"/>
    </location>
    <ligand>
        <name>K(+)</name>
        <dbReference type="ChEBI" id="CHEBI:29103"/>
    </ligand>
</feature>
<evidence type="ECO:0000259" key="20">
    <source>
        <dbReference type="PROSITE" id="PS51383"/>
    </source>
</evidence>
<dbReference type="Pfam" id="PF01256">
    <property type="entry name" value="Carb_kinase"/>
    <property type="match status" value="1"/>
</dbReference>
<feature type="binding site" evidence="17">
    <location>
        <position position="378"/>
    </location>
    <ligand>
        <name>(6S)-NADPHX</name>
        <dbReference type="ChEBI" id="CHEBI:64076"/>
    </ligand>
</feature>
<comment type="catalytic activity">
    <reaction evidence="16 17 19">
        <text>(6S)-NADPHX + ADP = AMP + phosphate + NADPH + H(+)</text>
        <dbReference type="Rhea" id="RHEA:32235"/>
        <dbReference type="ChEBI" id="CHEBI:15378"/>
        <dbReference type="ChEBI" id="CHEBI:43474"/>
        <dbReference type="ChEBI" id="CHEBI:57783"/>
        <dbReference type="ChEBI" id="CHEBI:64076"/>
        <dbReference type="ChEBI" id="CHEBI:456215"/>
        <dbReference type="ChEBI" id="CHEBI:456216"/>
        <dbReference type="EC" id="4.2.1.136"/>
    </reaction>
</comment>
<dbReference type="PIRSF" id="PIRSF017184">
    <property type="entry name" value="Nnr"/>
    <property type="match status" value="1"/>
</dbReference>
<comment type="function">
    <text evidence="17">Catalyzes the dehydration of the S-form of NAD(P)HX at the expense of ADP, which is converted to AMP. Together with NAD(P)HX epimerase, which catalyzes the epimerization of the S- and R-forms, the enzyme allows the repair of both epimers of NAD(P)HX, a damaged form of NAD(P)H that is a result of enzymatic or heat-dependent hydration.</text>
</comment>
<dbReference type="InterPro" id="IPR004443">
    <property type="entry name" value="YjeF_N_dom"/>
</dbReference>
<keyword evidence="13" id="KW-0511">Multifunctional enzyme</keyword>
<evidence type="ECO:0000256" key="13">
    <source>
        <dbReference type="ARBA" id="ARBA00023268"/>
    </source>
</evidence>
<protein>
    <recommendedName>
        <fullName evidence="19">Bifunctional NAD(P)H-hydrate repair enzyme</fullName>
    </recommendedName>
    <alternativeName>
        <fullName evidence="19">Nicotinamide nucleotide repair protein</fullName>
    </alternativeName>
    <domain>
        <recommendedName>
            <fullName evidence="19">ADP-dependent (S)-NAD(P)H-hydrate dehydratase</fullName>
            <ecNumber evidence="19">4.2.1.136</ecNumber>
        </recommendedName>
        <alternativeName>
            <fullName evidence="19">ADP-dependent NAD(P)HX dehydratase</fullName>
        </alternativeName>
    </domain>
    <domain>
        <recommendedName>
            <fullName evidence="19">NAD(P)H-hydrate epimerase</fullName>
            <ecNumber evidence="19">5.1.99.6</ecNumber>
        </recommendedName>
    </domain>
</protein>
<dbReference type="PANTHER" id="PTHR12592">
    <property type="entry name" value="ATP-DEPENDENT (S)-NAD(P)H-HYDRATE DEHYDRATASE FAMILY MEMBER"/>
    <property type="match status" value="1"/>
</dbReference>
<comment type="cofactor">
    <cofactor evidence="18 19">
        <name>K(+)</name>
        <dbReference type="ChEBI" id="CHEBI:29103"/>
    </cofactor>
    <text evidence="18 19">Binds 1 potassium ion per subunit.</text>
</comment>
<evidence type="ECO:0000259" key="21">
    <source>
        <dbReference type="PROSITE" id="PS51385"/>
    </source>
</evidence>
<feature type="binding site" evidence="18">
    <location>
        <position position="179"/>
    </location>
    <ligand>
        <name>K(+)</name>
        <dbReference type="ChEBI" id="CHEBI:29103"/>
    </ligand>
</feature>
<comment type="cofactor">
    <cofactor evidence="17">
        <name>Mg(2+)</name>
        <dbReference type="ChEBI" id="CHEBI:18420"/>
    </cofactor>
</comment>
<dbReference type="InterPro" id="IPR036652">
    <property type="entry name" value="YjeF_N_dom_sf"/>
</dbReference>
<dbReference type="EMBL" id="VDUY01000002">
    <property type="protein sequence ID" value="TXL67247.1"/>
    <property type="molecule type" value="Genomic_DNA"/>
</dbReference>
<dbReference type="SUPFAM" id="SSF53613">
    <property type="entry name" value="Ribokinase-like"/>
    <property type="match status" value="1"/>
</dbReference>
<feature type="binding site" evidence="18">
    <location>
        <position position="143"/>
    </location>
    <ligand>
        <name>K(+)</name>
        <dbReference type="ChEBI" id="CHEBI:29103"/>
    </ligand>
</feature>
<dbReference type="OrthoDB" id="9806925at2"/>
<comment type="catalytic activity">
    <reaction evidence="1 18 19">
        <text>(6R)-NADHX = (6S)-NADHX</text>
        <dbReference type="Rhea" id="RHEA:32215"/>
        <dbReference type="ChEBI" id="CHEBI:64074"/>
        <dbReference type="ChEBI" id="CHEBI:64075"/>
        <dbReference type="EC" id="5.1.99.6"/>
    </reaction>
</comment>
<feature type="binding site" evidence="17">
    <location>
        <position position="277"/>
    </location>
    <ligand>
        <name>(6S)-NADPHX</name>
        <dbReference type="ChEBI" id="CHEBI:64076"/>
    </ligand>
</feature>
<dbReference type="Gene3D" id="3.40.50.10260">
    <property type="entry name" value="YjeF N-terminal domain"/>
    <property type="match status" value="1"/>
</dbReference>
<dbReference type="RefSeq" id="WP_147703495.1">
    <property type="nucleotide sequence ID" value="NZ_VDUY01000002.1"/>
</dbReference>
<dbReference type="PANTHER" id="PTHR12592:SF0">
    <property type="entry name" value="ATP-DEPENDENT (S)-NAD(P)H-HYDRATE DEHYDRATASE"/>
    <property type="match status" value="1"/>
</dbReference>
<comment type="similarity">
    <text evidence="18">Belongs to the NnrE/AIBP family.</text>
</comment>
<evidence type="ECO:0000256" key="3">
    <source>
        <dbReference type="ARBA" id="ARBA00006001"/>
    </source>
</evidence>
<evidence type="ECO:0000256" key="15">
    <source>
        <dbReference type="ARBA" id="ARBA00048238"/>
    </source>
</evidence>
<comment type="function">
    <text evidence="14 19">Bifunctional enzyme that catalyzes the epimerization of the S- and R-forms of NAD(P)HX and the dehydration of the S-form of NAD(P)HX at the expense of ADP, which is converted to AMP. This allows the repair of both epimers of NAD(P)HX, a damaged form of NAD(P)H that is a result of enzymatic or heat-dependent hydration.</text>
</comment>
<accession>A0A5C8P1W5</accession>
<evidence type="ECO:0000256" key="17">
    <source>
        <dbReference type="HAMAP-Rule" id="MF_01965"/>
    </source>
</evidence>
<evidence type="ECO:0000256" key="16">
    <source>
        <dbReference type="ARBA" id="ARBA00049209"/>
    </source>
</evidence>
<keyword evidence="7 17" id="KW-0067">ATP-binding</keyword>
<dbReference type="GO" id="GO:0005524">
    <property type="term" value="F:ATP binding"/>
    <property type="evidence" value="ECO:0007669"/>
    <property type="project" value="UniProtKB-UniRule"/>
</dbReference>
<dbReference type="PROSITE" id="PS51383">
    <property type="entry name" value="YJEF_C_3"/>
    <property type="match status" value="1"/>
</dbReference>
<comment type="catalytic activity">
    <reaction evidence="2 18 19">
        <text>(6R)-NADPHX = (6S)-NADPHX</text>
        <dbReference type="Rhea" id="RHEA:32227"/>
        <dbReference type="ChEBI" id="CHEBI:64076"/>
        <dbReference type="ChEBI" id="CHEBI:64077"/>
        <dbReference type="EC" id="5.1.99.6"/>
    </reaction>
</comment>
<dbReference type="AlphaFoldDB" id="A0A5C8P1W5"/>
<dbReference type="Gene3D" id="3.40.1190.20">
    <property type="match status" value="1"/>
</dbReference>
<organism evidence="22 23">
    <name type="scientific">Zeimonas arvi</name>
    <dbReference type="NCBI Taxonomy" id="2498847"/>
    <lineage>
        <taxon>Bacteria</taxon>
        <taxon>Pseudomonadati</taxon>
        <taxon>Pseudomonadota</taxon>
        <taxon>Betaproteobacteria</taxon>
        <taxon>Burkholderiales</taxon>
        <taxon>Burkholderiaceae</taxon>
        <taxon>Zeimonas</taxon>
    </lineage>
</organism>
<sequence>MRRDHRPPHPLLRTASVRALEHAALAVTGPGALMDRAAAAVADAAERLARSLPAGTPVRAFCGPGNNGGDALLAAMMLRERGFDARAFELAEACAGSNSPADAARVREQARRSGMTPARIESLAGLRELLDPAPPAPAPLVLDGLFGIGLARPLSGLAEAFCRLVDELRPPLVAVDVPSGIDADTGAIVGGPGAAAVRATLTVTMIADKPGLRTGAALDHVGELRIEPLGVTGARSDGILFTRADAATLLPGRPRDSSKGSFGSVLVIGGAAGMAGAALLAGRAAQCSGAGKIWIASPDGPVFDPGQPQLMTRSVNAPFERRATIVAGCGLGADSRAEALLARILDSGLPMVLDADALNLLALCSPAGHGTLPVLTPHPLEAARLSGSEVGEIQADRIGAACTIAETRRAVVVLKGAGTVVAHPDGYWAIVDSGGPALATAGTGDVLAGLIGGLRAQGLSAWEAALLGCWAHGHAADRWAAHCGHAAGLSAAELPELARGALASLHFARNE</sequence>
<keyword evidence="10 17" id="KW-0520">NAD</keyword>
<dbReference type="PROSITE" id="PS01050">
    <property type="entry name" value="YJEF_C_2"/>
    <property type="match status" value="1"/>
</dbReference>
<dbReference type="Proteomes" id="UP000321548">
    <property type="component" value="Unassembled WGS sequence"/>
</dbReference>
<keyword evidence="6 17" id="KW-0547">Nucleotide-binding</keyword>
<feature type="binding site" evidence="17">
    <location>
        <position position="445"/>
    </location>
    <ligand>
        <name>(6S)-NADPHX</name>
        <dbReference type="ChEBI" id="CHEBI:64076"/>
    </ligand>
</feature>
<dbReference type="NCBIfam" id="TIGR00197">
    <property type="entry name" value="yjeF_nterm"/>
    <property type="match status" value="1"/>
</dbReference>
<evidence type="ECO:0000313" key="22">
    <source>
        <dbReference type="EMBL" id="TXL67247.1"/>
    </source>
</evidence>
<dbReference type="EC" id="4.2.1.136" evidence="19"/>
<comment type="similarity">
    <text evidence="17">Belongs to the NnrD/CARKD family.</text>
</comment>
<feature type="binding site" evidence="18">
    <location>
        <position position="176"/>
    </location>
    <ligand>
        <name>(6S)-NADPHX</name>
        <dbReference type="ChEBI" id="CHEBI:64076"/>
    </ligand>
</feature>
<gene>
    <name evidence="17" type="primary">nnrD</name>
    <name evidence="18" type="synonym">nnrE</name>
    <name evidence="22" type="ORF">FHP08_06465</name>
</gene>
<evidence type="ECO:0000256" key="8">
    <source>
        <dbReference type="ARBA" id="ARBA00022857"/>
    </source>
</evidence>
<dbReference type="HAMAP" id="MF_01966">
    <property type="entry name" value="NADHX_epimerase"/>
    <property type="match status" value="1"/>
</dbReference>
<dbReference type="GO" id="GO:0046872">
    <property type="term" value="F:metal ion binding"/>
    <property type="evidence" value="ECO:0007669"/>
    <property type="project" value="UniProtKB-UniRule"/>
</dbReference>
<dbReference type="InterPro" id="IPR030677">
    <property type="entry name" value="Nnr"/>
</dbReference>
<reference evidence="22 23" key="1">
    <citation type="submission" date="2019-06" db="EMBL/GenBank/DDBJ databases">
        <title>Quisquiliibacterium sp. nov., isolated from a maize field.</title>
        <authorList>
            <person name="Lin S.-Y."/>
            <person name="Tsai C.-F."/>
            <person name="Young C.-C."/>
        </authorList>
    </citation>
    <scope>NUCLEOTIDE SEQUENCE [LARGE SCALE GENOMIC DNA]</scope>
    <source>
        <strain evidence="22 23">CC-CFT501</strain>
    </source>
</reference>
<evidence type="ECO:0000313" key="23">
    <source>
        <dbReference type="Proteomes" id="UP000321548"/>
    </source>
</evidence>
<feature type="binding site" evidence="17">
    <location>
        <position position="330"/>
    </location>
    <ligand>
        <name>(6S)-NADPHX</name>
        <dbReference type="ChEBI" id="CHEBI:64076"/>
    </ligand>
</feature>
<dbReference type="NCBIfam" id="TIGR00196">
    <property type="entry name" value="yjeF_cterm"/>
    <property type="match status" value="1"/>
</dbReference>
<evidence type="ECO:0000256" key="11">
    <source>
        <dbReference type="ARBA" id="ARBA00023235"/>
    </source>
</evidence>
<evidence type="ECO:0000256" key="12">
    <source>
        <dbReference type="ARBA" id="ARBA00023239"/>
    </source>
</evidence>
<feature type="binding site" evidence="17">
    <location>
        <position position="444"/>
    </location>
    <ligand>
        <name>AMP</name>
        <dbReference type="ChEBI" id="CHEBI:456215"/>
    </ligand>
</feature>
<dbReference type="CDD" id="cd01171">
    <property type="entry name" value="YXKO-related"/>
    <property type="match status" value="1"/>
</dbReference>
<comment type="catalytic activity">
    <reaction evidence="15 17 19">
        <text>(6S)-NADHX + ADP = AMP + phosphate + NADH + H(+)</text>
        <dbReference type="Rhea" id="RHEA:32223"/>
        <dbReference type="ChEBI" id="CHEBI:15378"/>
        <dbReference type="ChEBI" id="CHEBI:43474"/>
        <dbReference type="ChEBI" id="CHEBI:57945"/>
        <dbReference type="ChEBI" id="CHEBI:64074"/>
        <dbReference type="ChEBI" id="CHEBI:456215"/>
        <dbReference type="ChEBI" id="CHEBI:456216"/>
        <dbReference type="EC" id="4.2.1.136"/>
    </reaction>
</comment>
<evidence type="ECO:0000256" key="7">
    <source>
        <dbReference type="ARBA" id="ARBA00022840"/>
    </source>
</evidence>